<dbReference type="PROSITE" id="PS50294">
    <property type="entry name" value="WD_REPEATS_REGION"/>
    <property type="match status" value="2"/>
</dbReference>
<evidence type="ECO:0000313" key="3">
    <source>
        <dbReference type="Proteomes" id="UP000004728"/>
    </source>
</evidence>
<dbReference type="PANTHER" id="PTHR19879">
    <property type="entry name" value="TRANSCRIPTION INITIATION FACTOR TFIID"/>
    <property type="match status" value="1"/>
</dbReference>
<name>F1Z5F9_9SPHN</name>
<evidence type="ECO:0000256" key="1">
    <source>
        <dbReference type="PROSITE-ProRule" id="PRU00221"/>
    </source>
</evidence>
<dbReference type="InterPro" id="IPR036322">
    <property type="entry name" value="WD40_repeat_dom_sf"/>
</dbReference>
<feature type="repeat" description="WD" evidence="1">
    <location>
        <begin position="106"/>
        <end position="146"/>
    </location>
</feature>
<protein>
    <submittedName>
        <fullName evidence="2">WD repeat-containing protein</fullName>
    </submittedName>
</protein>
<dbReference type="PROSITE" id="PS50082">
    <property type="entry name" value="WD_REPEATS_2"/>
    <property type="match status" value="4"/>
</dbReference>
<proteinExistence type="predicted"/>
<dbReference type="PANTHER" id="PTHR19879:SF9">
    <property type="entry name" value="TRANSCRIPTION INITIATION FACTOR TFIID SUBUNIT 5"/>
    <property type="match status" value="1"/>
</dbReference>
<feature type="repeat" description="WD" evidence="1">
    <location>
        <begin position="65"/>
        <end position="96"/>
    </location>
</feature>
<evidence type="ECO:0000313" key="2">
    <source>
        <dbReference type="EMBL" id="EGD60336.1"/>
    </source>
</evidence>
<dbReference type="InterPro" id="IPR011047">
    <property type="entry name" value="Quinoprotein_ADH-like_sf"/>
</dbReference>
<comment type="caution">
    <text evidence="2">The sequence shown here is derived from an EMBL/GenBank/DDBJ whole genome shotgun (WGS) entry which is preliminary data.</text>
</comment>
<keyword evidence="3" id="KW-1185">Reference proteome</keyword>
<dbReference type="Gene3D" id="2.130.10.10">
    <property type="entry name" value="YVTN repeat-like/Quinoprotein amine dehydrogenase"/>
    <property type="match status" value="4"/>
</dbReference>
<dbReference type="InParanoid" id="F1Z5F9"/>
<dbReference type="InterPro" id="IPR001680">
    <property type="entry name" value="WD40_rpt"/>
</dbReference>
<dbReference type="Proteomes" id="UP000004728">
    <property type="component" value="Unassembled WGS sequence"/>
</dbReference>
<organism evidence="2 3">
    <name type="scientific">Novosphingobium nitrogenifigens DSM 19370</name>
    <dbReference type="NCBI Taxonomy" id="983920"/>
    <lineage>
        <taxon>Bacteria</taxon>
        <taxon>Pseudomonadati</taxon>
        <taxon>Pseudomonadota</taxon>
        <taxon>Alphaproteobacteria</taxon>
        <taxon>Sphingomonadales</taxon>
        <taxon>Sphingomonadaceae</taxon>
        <taxon>Novosphingobium</taxon>
    </lineage>
</organism>
<dbReference type="AlphaFoldDB" id="F1Z5F9"/>
<dbReference type="EMBL" id="AEWJ01000023">
    <property type="protein sequence ID" value="EGD60336.1"/>
    <property type="molecule type" value="Genomic_DNA"/>
</dbReference>
<dbReference type="SUPFAM" id="SSF50978">
    <property type="entry name" value="WD40 repeat-like"/>
    <property type="match status" value="1"/>
</dbReference>
<gene>
    <name evidence="2" type="ORF">Y88_2210</name>
</gene>
<feature type="repeat" description="WD" evidence="1">
    <location>
        <begin position="23"/>
        <end position="56"/>
    </location>
</feature>
<dbReference type="Pfam" id="PF00400">
    <property type="entry name" value="WD40"/>
    <property type="match status" value="4"/>
</dbReference>
<accession>F1Z5F9</accession>
<reference evidence="2 3" key="1">
    <citation type="journal article" date="2012" name="J. Bacteriol.">
        <title>Draft Genome Sequence of Novosphingobium nitrogenifigens Y88T.</title>
        <authorList>
            <person name="Strabala T.J."/>
            <person name="Macdonald L."/>
            <person name="Liu V."/>
            <person name="Smit A.M."/>
        </authorList>
    </citation>
    <scope>NUCLEOTIDE SEQUENCE [LARGE SCALE GENOMIC DNA]</scope>
    <source>
        <strain evidence="2 3">DSM 19370</strain>
    </source>
</reference>
<dbReference type="STRING" id="983920.Y88_2210"/>
<dbReference type="InterPro" id="IPR015943">
    <property type="entry name" value="WD40/YVTN_repeat-like_dom_sf"/>
</dbReference>
<dbReference type="eggNOG" id="COG2319">
    <property type="taxonomic scope" value="Bacteria"/>
</dbReference>
<dbReference type="SMART" id="SM00320">
    <property type="entry name" value="WD40"/>
    <property type="match status" value="8"/>
</dbReference>
<dbReference type="HOGENOM" id="CLU_479741_0_0_5"/>
<dbReference type="SUPFAM" id="SSF50998">
    <property type="entry name" value="Quinoprotein alcohol dehydrogenase-like"/>
    <property type="match status" value="1"/>
</dbReference>
<keyword evidence="1" id="KW-0853">WD repeat</keyword>
<feature type="repeat" description="WD" evidence="1">
    <location>
        <begin position="191"/>
        <end position="223"/>
    </location>
</feature>
<sequence length="559" mass="58572">MATAGYDNRLILWDGATRVAVARANHDHLVNACDFSHDGRWLVSASSDYSARVWSLPDLRLSVVLAGHGDDVDMARFSPDDSLIATCALDRLVRVFGADGTLHHVMAGHTGNVLALAWIDADRFVTTSVDGTLREWHAREGTCLRVVPVGMRTDCVAIAPADTVAGGTIIAGDDLGRIAVLQGAGAPPVFTPGHRAGIKKLMLSRDGTRLVTLGYDRALGVWDFMGGTPRLVAMCDVPAPIWARAAAVLSDGRIAVGTFGGTYAVFDPVSGVWDCEGVEAGPAINALAERDGAIVAVGDAGTIMTDGVAGRSLGSLCNFVLPLGERIFAGGHLGELYDADSGRVVHRHHAPLNCGVAFRRGGVPHFAVGTYTGEILVFSLVCPALPMPRLVATLPVHGNAIKALAVGGGSLFSVCANGTIAWHACETLVETHRIERAHTRIANAAVALGDGGFASVGRDRMLRLWLPGGDVAIETPHPNSVKALAASPCGRWLISGSYGGTVVVYDRAIMAFLPMRRISKAGISALIWSGRDKGFVAADYEGVLHVVALPGAVAERMAA</sequence>